<comment type="caution">
    <text evidence="2">The sequence shown here is derived from an EMBL/GenBank/DDBJ whole genome shotgun (WGS) entry which is preliminary data.</text>
</comment>
<sequence length="144" mass="16055">METTLSTIFVDTNVLFSGVYKDNTSPGEILNLHRDKKIQIVVSQQVLDEVVRNIKRKYSIGLPKLIKFLTTHPPVVQPDPSLPQIKKWLSVINSVDAPILAAAVKAKPKYFVTGDKAHFTPKVAQASRLTILSPKEFIDQFSSV</sequence>
<dbReference type="PANTHER" id="PTHR34610:SF3">
    <property type="entry name" value="SSL7007 PROTEIN"/>
    <property type="match status" value="1"/>
</dbReference>
<organism evidence="2 3">
    <name type="scientific">Candidatus Chisholmbacteria bacterium RIFCSPHIGHO2_01_FULL_48_12</name>
    <dbReference type="NCBI Taxonomy" id="1797589"/>
    <lineage>
        <taxon>Bacteria</taxon>
        <taxon>Candidatus Chisholmiibacteriota</taxon>
    </lineage>
</organism>
<dbReference type="Gene3D" id="3.40.50.1010">
    <property type="entry name" value="5'-nuclease"/>
    <property type="match status" value="1"/>
</dbReference>
<evidence type="ECO:0000259" key="1">
    <source>
        <dbReference type="Pfam" id="PF13470"/>
    </source>
</evidence>
<gene>
    <name evidence="2" type="ORF">A2784_05195</name>
</gene>
<dbReference type="InterPro" id="IPR029060">
    <property type="entry name" value="PIN-like_dom_sf"/>
</dbReference>
<evidence type="ECO:0000313" key="3">
    <source>
        <dbReference type="Proteomes" id="UP000177324"/>
    </source>
</evidence>
<dbReference type="EMBL" id="MHCH01000019">
    <property type="protein sequence ID" value="OGY17567.1"/>
    <property type="molecule type" value="Genomic_DNA"/>
</dbReference>
<dbReference type="Proteomes" id="UP000177324">
    <property type="component" value="Unassembled WGS sequence"/>
</dbReference>
<dbReference type="NCBIfam" id="TIGR00305">
    <property type="entry name" value="putative toxin-antitoxin system toxin component, PIN family"/>
    <property type="match status" value="1"/>
</dbReference>
<protein>
    <submittedName>
        <fullName evidence="2">Putative toxin-antitoxin system toxin component, PIN family</fullName>
    </submittedName>
</protein>
<name>A0A1G1VQR0_9BACT</name>
<dbReference type="SUPFAM" id="SSF88723">
    <property type="entry name" value="PIN domain-like"/>
    <property type="match status" value="1"/>
</dbReference>
<dbReference type="AlphaFoldDB" id="A0A1G1VQR0"/>
<dbReference type="InterPro" id="IPR002716">
    <property type="entry name" value="PIN_dom"/>
</dbReference>
<dbReference type="STRING" id="1797589.A2784_05195"/>
<feature type="domain" description="PIN" evidence="1">
    <location>
        <begin position="8"/>
        <end position="117"/>
    </location>
</feature>
<dbReference type="Pfam" id="PF13470">
    <property type="entry name" value="PIN_3"/>
    <property type="match status" value="1"/>
</dbReference>
<accession>A0A1G1VQR0</accession>
<dbReference type="PANTHER" id="PTHR34610">
    <property type="entry name" value="SSL7007 PROTEIN"/>
    <property type="match status" value="1"/>
</dbReference>
<evidence type="ECO:0000313" key="2">
    <source>
        <dbReference type="EMBL" id="OGY17567.1"/>
    </source>
</evidence>
<reference evidence="2 3" key="1">
    <citation type="journal article" date="2016" name="Nat. Commun.">
        <title>Thousands of microbial genomes shed light on interconnected biogeochemical processes in an aquifer system.</title>
        <authorList>
            <person name="Anantharaman K."/>
            <person name="Brown C.T."/>
            <person name="Hug L.A."/>
            <person name="Sharon I."/>
            <person name="Castelle C.J."/>
            <person name="Probst A.J."/>
            <person name="Thomas B.C."/>
            <person name="Singh A."/>
            <person name="Wilkins M.J."/>
            <person name="Karaoz U."/>
            <person name="Brodie E.L."/>
            <person name="Williams K.H."/>
            <person name="Hubbard S.S."/>
            <person name="Banfield J.F."/>
        </authorList>
    </citation>
    <scope>NUCLEOTIDE SEQUENCE [LARGE SCALE GENOMIC DNA]</scope>
</reference>
<dbReference type="InterPro" id="IPR002850">
    <property type="entry name" value="PIN_toxin-like"/>
</dbReference>
<proteinExistence type="predicted"/>